<dbReference type="PROSITE" id="PS51257">
    <property type="entry name" value="PROKAR_LIPOPROTEIN"/>
    <property type="match status" value="1"/>
</dbReference>
<dbReference type="Proteomes" id="UP000182375">
    <property type="component" value="Unassembled WGS sequence"/>
</dbReference>
<evidence type="ECO:0000313" key="2">
    <source>
        <dbReference type="Proteomes" id="UP000182375"/>
    </source>
</evidence>
<dbReference type="EMBL" id="FNTD01000004">
    <property type="protein sequence ID" value="SEC27790.1"/>
    <property type="molecule type" value="Genomic_DNA"/>
</dbReference>
<reference evidence="1 2" key="1">
    <citation type="submission" date="2016-10" db="EMBL/GenBank/DDBJ databases">
        <authorList>
            <person name="de Groot N.N."/>
        </authorList>
    </citation>
    <scope>NUCLEOTIDE SEQUENCE [LARGE SCALE GENOMIC DNA]</scope>
    <source>
        <strain evidence="1 2">DSM 40306</strain>
    </source>
</reference>
<proteinExistence type="predicted"/>
<protein>
    <submittedName>
        <fullName evidence="1">Uncharacterized protein</fullName>
    </submittedName>
</protein>
<dbReference type="GeneID" id="95510811"/>
<dbReference type="AlphaFoldDB" id="A0A1H4R793"/>
<organism evidence="1 2">
    <name type="scientific">Streptomyces misionensis</name>
    <dbReference type="NCBI Taxonomy" id="67331"/>
    <lineage>
        <taxon>Bacteria</taxon>
        <taxon>Bacillati</taxon>
        <taxon>Actinomycetota</taxon>
        <taxon>Actinomycetes</taxon>
        <taxon>Kitasatosporales</taxon>
        <taxon>Streptomycetaceae</taxon>
        <taxon>Streptomyces</taxon>
    </lineage>
</organism>
<dbReference type="STRING" id="67331.SAMN04490357_1616"/>
<accession>A0A1H4R793</accession>
<sequence>MAGHGGRGAAGAALVLATVVAGCAPGLPGSAGPAGPASSAASRAARDADGAFAGAGAEAERGIAAAGGAVDARNEVRLGAVTLDGDGRAATRVVVRNTAGSAKSFAVQVDFTDRAGNLLDVAVVLIGNVAPRSTGQGTARGNHRLHGGVRAAVGTTLRY</sequence>
<evidence type="ECO:0000313" key="1">
    <source>
        <dbReference type="EMBL" id="SEC27790.1"/>
    </source>
</evidence>
<gene>
    <name evidence="1" type="ORF">SAMN04490357_1616</name>
</gene>
<name>A0A1H4R793_9ACTN</name>
<dbReference type="RefSeq" id="WP_074991669.1">
    <property type="nucleotide sequence ID" value="NZ_FNTD01000004.1"/>
</dbReference>